<evidence type="ECO:0000259" key="7">
    <source>
        <dbReference type="PROSITE" id="PS50206"/>
    </source>
</evidence>
<feature type="domain" description="Rhodanese" evidence="7">
    <location>
        <begin position="472"/>
        <end position="563"/>
    </location>
</feature>
<comment type="caution">
    <text evidence="8">The sequence shown here is derived from an EMBL/GenBank/DDBJ whole genome shotgun (WGS) entry which is preliminary data.</text>
</comment>
<dbReference type="Pfam" id="PF02852">
    <property type="entry name" value="Pyr_redox_dim"/>
    <property type="match status" value="1"/>
</dbReference>
<dbReference type="PROSITE" id="PS50206">
    <property type="entry name" value="RHODANESE_3"/>
    <property type="match status" value="1"/>
</dbReference>
<proteinExistence type="inferred from homology"/>
<dbReference type="SUPFAM" id="SSF51905">
    <property type="entry name" value="FAD/NAD(P)-binding domain"/>
    <property type="match status" value="1"/>
</dbReference>
<dbReference type="SUPFAM" id="SSF55424">
    <property type="entry name" value="FAD/NAD-linked reductases, dimerisation (C-terminal) domain"/>
    <property type="match status" value="1"/>
</dbReference>
<evidence type="ECO:0000256" key="2">
    <source>
        <dbReference type="ARBA" id="ARBA00009130"/>
    </source>
</evidence>
<dbReference type="Gene3D" id="3.40.250.10">
    <property type="entry name" value="Rhodanese-like domain"/>
    <property type="match status" value="1"/>
</dbReference>
<name>A0ABS8HVK3_9FIRM</name>
<dbReference type="Proteomes" id="UP001165492">
    <property type="component" value="Unassembled WGS sequence"/>
</dbReference>
<dbReference type="EMBL" id="JAJHJB010000017">
    <property type="protein sequence ID" value="MCC5466298.1"/>
    <property type="molecule type" value="Genomic_DNA"/>
</dbReference>
<evidence type="ECO:0000256" key="5">
    <source>
        <dbReference type="ARBA" id="ARBA00023002"/>
    </source>
</evidence>
<dbReference type="InterPro" id="IPR036873">
    <property type="entry name" value="Rhodanese-like_dom_sf"/>
</dbReference>
<dbReference type="PANTHER" id="PTHR43429:SF1">
    <property type="entry name" value="NAD(P)H SULFUR OXIDOREDUCTASE (COA-DEPENDENT)"/>
    <property type="match status" value="1"/>
</dbReference>
<dbReference type="PANTHER" id="PTHR43429">
    <property type="entry name" value="PYRIDINE NUCLEOTIDE-DISULFIDE OXIDOREDUCTASE DOMAIN-CONTAINING"/>
    <property type="match status" value="1"/>
</dbReference>
<protein>
    <submittedName>
        <fullName evidence="8">FAD-dependent oxidoreductase</fullName>
    </submittedName>
</protein>
<dbReference type="Pfam" id="PF00581">
    <property type="entry name" value="Rhodanese"/>
    <property type="match status" value="1"/>
</dbReference>
<evidence type="ECO:0000313" key="9">
    <source>
        <dbReference type="Proteomes" id="UP001165492"/>
    </source>
</evidence>
<keyword evidence="5" id="KW-0560">Oxidoreductase</keyword>
<evidence type="ECO:0000256" key="1">
    <source>
        <dbReference type="ARBA" id="ARBA00001974"/>
    </source>
</evidence>
<reference evidence="8" key="1">
    <citation type="submission" date="2021-11" db="EMBL/GenBank/DDBJ databases">
        <title>Description of a new species Pelosinus isolated from the bottom sediments of Lake Baikal.</title>
        <authorList>
            <person name="Zakharyuk A."/>
        </authorList>
    </citation>
    <scope>NUCLEOTIDE SEQUENCE</scope>
    <source>
        <strain evidence="8">Bkl1</strain>
    </source>
</reference>
<accession>A0ABS8HVK3</accession>
<evidence type="ECO:0000256" key="3">
    <source>
        <dbReference type="ARBA" id="ARBA00022630"/>
    </source>
</evidence>
<keyword evidence="4" id="KW-0274">FAD</keyword>
<dbReference type="PRINTS" id="PR00411">
    <property type="entry name" value="PNDRDTASEI"/>
</dbReference>
<keyword evidence="3" id="KW-0285">Flavoprotein</keyword>
<dbReference type="PRINTS" id="PR00368">
    <property type="entry name" value="FADPNR"/>
</dbReference>
<dbReference type="Pfam" id="PF07992">
    <property type="entry name" value="Pyr_redox_2"/>
    <property type="match status" value="1"/>
</dbReference>
<evidence type="ECO:0000313" key="8">
    <source>
        <dbReference type="EMBL" id="MCC5466298.1"/>
    </source>
</evidence>
<sequence>MKKIVIIGGVAAGLKAAAKARRCDPKASIIVLERGELISYGACGMPYYVGGDVKDIDDLMKTPVGAMRNSTFFKNVKDITVLTKTEATAIDRQAKTVKVQKRVSGEEEVIPYDKLVIATGASAIKPPLAGVELSNIYQLWHPDDAKAVRQGLEGNQFKSAVIIGAGLIGMEMAEALTKWKIPVTVVEMKNQVFPAFLDTEIGGIVGKYVQDKGITLLLDEKVVRFTGDTSVAAVETDKRSIPADLVILAIGARPNVELAKAAGLVIGSTGAIVVDEEMRTSDPDIYAGGDCVENVNVMSGKKVFAPMGSTANKHGRIIGENLCGGHLKFKGVLTTAVAQIHSLSVGKTGLTERDAKQLGYDYITTMVAGHDKPHYMPGAKLITVKLIVDANTSKVLGMQAVGEGDVSKRIDVVATVLTLGGSIEDLFDIDLSYAPPYNSPIDNVVVAANTLMNKLAGKFKGISSLEAKEKMTSGDTVFLDVRSPEECKQIRLADYENITYIPLGQLRSRLVELNKNDEIIAFCKISLRGYEAEGILEGVGFENVKVLEGGIVSWPFVCDKKNDC</sequence>
<comment type="cofactor">
    <cofactor evidence="1">
        <name>FAD</name>
        <dbReference type="ChEBI" id="CHEBI:57692"/>
    </cofactor>
</comment>
<dbReference type="InterPro" id="IPR001763">
    <property type="entry name" value="Rhodanese-like_dom"/>
</dbReference>
<gene>
    <name evidence="8" type="ORF">LMF89_13140</name>
</gene>
<keyword evidence="6" id="KW-0676">Redox-active center</keyword>
<dbReference type="InterPro" id="IPR050260">
    <property type="entry name" value="FAD-bd_OxRdtase"/>
</dbReference>
<evidence type="ECO:0000256" key="6">
    <source>
        <dbReference type="ARBA" id="ARBA00023284"/>
    </source>
</evidence>
<dbReference type="InterPro" id="IPR036188">
    <property type="entry name" value="FAD/NAD-bd_sf"/>
</dbReference>
<dbReference type="CDD" id="cd00158">
    <property type="entry name" value="RHOD"/>
    <property type="match status" value="1"/>
</dbReference>
<dbReference type="InterPro" id="IPR004099">
    <property type="entry name" value="Pyr_nucl-diS_OxRdtase_dimer"/>
</dbReference>
<comment type="similarity">
    <text evidence="2">Belongs to the class-III pyridine nucleotide-disulfide oxidoreductase family.</text>
</comment>
<organism evidence="8 9">
    <name type="scientific">Pelosinus baikalensis</name>
    <dbReference type="NCBI Taxonomy" id="2892015"/>
    <lineage>
        <taxon>Bacteria</taxon>
        <taxon>Bacillati</taxon>
        <taxon>Bacillota</taxon>
        <taxon>Negativicutes</taxon>
        <taxon>Selenomonadales</taxon>
        <taxon>Sporomusaceae</taxon>
        <taxon>Pelosinus</taxon>
    </lineage>
</organism>
<dbReference type="Gene3D" id="3.50.50.60">
    <property type="entry name" value="FAD/NAD(P)-binding domain"/>
    <property type="match status" value="2"/>
</dbReference>
<dbReference type="SUPFAM" id="SSF52821">
    <property type="entry name" value="Rhodanese/Cell cycle control phosphatase"/>
    <property type="match status" value="1"/>
</dbReference>
<keyword evidence="9" id="KW-1185">Reference proteome</keyword>
<evidence type="ECO:0000256" key="4">
    <source>
        <dbReference type="ARBA" id="ARBA00022827"/>
    </source>
</evidence>
<dbReference type="InterPro" id="IPR023753">
    <property type="entry name" value="FAD/NAD-binding_dom"/>
</dbReference>
<dbReference type="InterPro" id="IPR016156">
    <property type="entry name" value="FAD/NAD-linked_Rdtase_dimer_sf"/>
</dbReference>
<dbReference type="RefSeq" id="WP_229535467.1">
    <property type="nucleotide sequence ID" value="NZ_JAJHJB010000017.1"/>
</dbReference>
<dbReference type="SMART" id="SM00450">
    <property type="entry name" value="RHOD"/>
    <property type="match status" value="1"/>
</dbReference>